<sequence length="47" mass="5171">MTETARHAIKPNTTYDPQKATESVDCICGDRVPSAQIEQHVRDGNGE</sequence>
<proteinExistence type="predicted"/>
<name>A0ABU8E2J2_9ACTN</name>
<gene>
    <name evidence="1" type="ORF">UXQ13_04725</name>
</gene>
<dbReference type="EMBL" id="JBAPLV010000003">
    <property type="protein sequence ID" value="MEI4277760.1"/>
    <property type="molecule type" value="Genomic_DNA"/>
</dbReference>
<accession>A0ABU8E2J2</accession>
<comment type="caution">
    <text evidence="1">The sequence shown here is derived from an EMBL/GenBank/DDBJ whole genome shotgun (WGS) entry which is preliminary data.</text>
</comment>
<evidence type="ECO:0000313" key="2">
    <source>
        <dbReference type="Proteomes" id="UP001373496"/>
    </source>
</evidence>
<evidence type="ECO:0000313" key="1">
    <source>
        <dbReference type="EMBL" id="MEI4277760.1"/>
    </source>
</evidence>
<dbReference type="RefSeq" id="WP_225231902.1">
    <property type="nucleotide sequence ID" value="NZ_JBAPLV010000003.1"/>
</dbReference>
<organism evidence="1 2">
    <name type="scientific">Klenkia terrae</name>
    <dbReference type="NCBI Taxonomy" id="1052259"/>
    <lineage>
        <taxon>Bacteria</taxon>
        <taxon>Bacillati</taxon>
        <taxon>Actinomycetota</taxon>
        <taxon>Actinomycetes</taxon>
        <taxon>Geodermatophilales</taxon>
        <taxon>Geodermatophilaceae</taxon>
        <taxon>Klenkia</taxon>
    </lineage>
</organism>
<dbReference type="Proteomes" id="UP001373496">
    <property type="component" value="Unassembled WGS sequence"/>
</dbReference>
<reference evidence="1 2" key="1">
    <citation type="submission" date="2024-03" db="EMBL/GenBank/DDBJ databases">
        <title>Draft genome sequence of Klenkia terrae.</title>
        <authorList>
            <person name="Duangmal K."/>
            <person name="Chantavorakit T."/>
        </authorList>
    </citation>
    <scope>NUCLEOTIDE SEQUENCE [LARGE SCALE GENOMIC DNA]</scope>
    <source>
        <strain evidence="1 2">JCM 17786</strain>
    </source>
</reference>
<keyword evidence="2" id="KW-1185">Reference proteome</keyword>
<protein>
    <submittedName>
        <fullName evidence="1">Uncharacterized protein</fullName>
    </submittedName>
</protein>